<proteinExistence type="predicted"/>
<reference evidence="2" key="1">
    <citation type="submission" date="2014-09" db="EMBL/GenBank/DDBJ databases">
        <authorList>
            <person name="Magalhaes I.L.F."/>
            <person name="Oliveira U."/>
            <person name="Santos F.R."/>
            <person name="Vidigal T.H.D.A."/>
            <person name="Brescovit A.D."/>
            <person name="Santos A.J."/>
        </authorList>
    </citation>
    <scope>NUCLEOTIDE SEQUENCE</scope>
    <source>
        <tissue evidence="2">Shoot tissue taken approximately 20 cm above the soil surface</tissue>
    </source>
</reference>
<dbReference type="AlphaFoldDB" id="A0A0A9HHD5"/>
<dbReference type="EMBL" id="GBRH01165568">
    <property type="protein sequence ID" value="JAE32328.1"/>
    <property type="molecule type" value="Transcribed_RNA"/>
</dbReference>
<protein>
    <submittedName>
        <fullName evidence="2">Uncharacterized protein</fullName>
    </submittedName>
</protein>
<accession>A0A0A9HHD5</accession>
<name>A0A0A9HHD5_ARUDO</name>
<reference evidence="2" key="2">
    <citation type="journal article" date="2015" name="Data Brief">
        <title>Shoot transcriptome of the giant reed, Arundo donax.</title>
        <authorList>
            <person name="Barrero R.A."/>
            <person name="Guerrero F.D."/>
            <person name="Moolhuijzen P."/>
            <person name="Goolsby J.A."/>
            <person name="Tidwell J."/>
            <person name="Bellgard S.E."/>
            <person name="Bellgard M.I."/>
        </authorList>
    </citation>
    <scope>NUCLEOTIDE SEQUENCE</scope>
    <source>
        <tissue evidence="2">Shoot tissue taken approximately 20 cm above the soil surface</tissue>
    </source>
</reference>
<organism evidence="2">
    <name type="scientific">Arundo donax</name>
    <name type="common">Giant reed</name>
    <name type="synonym">Donax arundinaceus</name>
    <dbReference type="NCBI Taxonomy" id="35708"/>
    <lineage>
        <taxon>Eukaryota</taxon>
        <taxon>Viridiplantae</taxon>
        <taxon>Streptophyta</taxon>
        <taxon>Embryophyta</taxon>
        <taxon>Tracheophyta</taxon>
        <taxon>Spermatophyta</taxon>
        <taxon>Magnoliopsida</taxon>
        <taxon>Liliopsida</taxon>
        <taxon>Poales</taxon>
        <taxon>Poaceae</taxon>
        <taxon>PACMAD clade</taxon>
        <taxon>Arundinoideae</taxon>
        <taxon>Arundineae</taxon>
        <taxon>Arundo</taxon>
    </lineage>
</organism>
<evidence type="ECO:0000313" key="2">
    <source>
        <dbReference type="EMBL" id="JAE32328.1"/>
    </source>
</evidence>
<sequence>MLAGVVGPRSRSPQAGQGLQLKDETSVCSMRRNRSIVPAVQQHQTAVAS</sequence>
<feature type="region of interest" description="Disordered" evidence="1">
    <location>
        <begin position="1"/>
        <end position="26"/>
    </location>
</feature>
<evidence type="ECO:0000256" key="1">
    <source>
        <dbReference type="SAM" id="MobiDB-lite"/>
    </source>
</evidence>